<dbReference type="OrthoDB" id="7226251at2"/>
<name>A0A270B788_9PROT</name>
<accession>A0A270B788</accession>
<comment type="caution">
    <text evidence="1">The sequence shown here is derived from an EMBL/GenBank/DDBJ whole genome shotgun (WGS) entry which is preliminary data.</text>
</comment>
<dbReference type="InterPro" id="IPR005498">
    <property type="entry name" value="T4SS_VirB10/TraB/TrbI"/>
</dbReference>
<keyword evidence="2" id="KW-1185">Reference proteome</keyword>
<dbReference type="InterPro" id="IPR049855">
    <property type="entry name" value="DotG/IcmE-like_C"/>
</dbReference>
<dbReference type="Pfam" id="PF03743">
    <property type="entry name" value="TrbI"/>
    <property type="match status" value="1"/>
</dbReference>
<evidence type="ECO:0000313" key="2">
    <source>
        <dbReference type="Proteomes" id="UP000216033"/>
    </source>
</evidence>
<dbReference type="Proteomes" id="UP000216033">
    <property type="component" value="Unassembled WGS sequence"/>
</dbReference>
<sequence>MSTTKDKRGALLLAAGRGVYGHSVLTSNSDLGKEVLVEIDTGPFRKARISGTFSMQSDRLIIKFNKLMIGNNDPLTVSAYAVSPETAETGVASEVKEHLATRIILPAAAAFVQGLGNAMMSANTSSYTGGYGMTSFTHLNIAQQMGAAAGTMGQVVGQLLQKQTPQQATVKLNKGDTVGVLFDTPVYAP</sequence>
<organism evidence="1 2">
    <name type="scientific">Acetobacter syzygii</name>
    <dbReference type="NCBI Taxonomy" id="146476"/>
    <lineage>
        <taxon>Bacteria</taxon>
        <taxon>Pseudomonadati</taxon>
        <taxon>Pseudomonadota</taxon>
        <taxon>Alphaproteobacteria</taxon>
        <taxon>Acetobacterales</taxon>
        <taxon>Acetobacteraceae</taxon>
        <taxon>Acetobacter</taxon>
    </lineage>
</organism>
<gene>
    <name evidence="1" type="ORF">B9K05_12620</name>
</gene>
<evidence type="ECO:0000313" key="1">
    <source>
        <dbReference type="EMBL" id="PAL20859.1"/>
    </source>
</evidence>
<dbReference type="AlphaFoldDB" id="A0A270B788"/>
<dbReference type="CDD" id="cd16431">
    <property type="entry name" value="IcmE"/>
    <property type="match status" value="1"/>
</dbReference>
<dbReference type="EMBL" id="NDFP01000018">
    <property type="protein sequence ID" value="PAL20859.1"/>
    <property type="molecule type" value="Genomic_DNA"/>
</dbReference>
<protein>
    <submittedName>
        <fullName evidence="1">DotG</fullName>
    </submittedName>
</protein>
<proteinExistence type="predicted"/>
<reference evidence="1 2" key="1">
    <citation type="submission" date="2017-04" db="EMBL/GenBank/DDBJ databases">
        <title>Kefir bacterial isolates.</title>
        <authorList>
            <person name="Kim Y."/>
            <person name="Blasche S."/>
            <person name="Patil K.R."/>
        </authorList>
    </citation>
    <scope>NUCLEOTIDE SEQUENCE [LARGE SCALE GENOMIC DNA]</scope>
    <source>
        <strain evidence="1 2">KR-2</strain>
    </source>
</reference>